<dbReference type="PANTHER" id="PTHR43168">
    <property type="entry name" value="50S RIBOSOMAL PROTEIN L33, CHLOROPLASTIC"/>
    <property type="match status" value="1"/>
</dbReference>
<dbReference type="AlphaFoldDB" id="A0A6P2C7C8"/>
<evidence type="ECO:0000313" key="8">
    <source>
        <dbReference type="Proteomes" id="UP000460272"/>
    </source>
</evidence>
<accession>A0A6P2C7C8</accession>
<dbReference type="Gene3D" id="2.20.28.120">
    <property type="entry name" value="Ribosomal protein L33"/>
    <property type="match status" value="1"/>
</dbReference>
<dbReference type="InterPro" id="IPR018264">
    <property type="entry name" value="Ribosomal_bL33_CS"/>
</dbReference>
<evidence type="ECO:0000256" key="1">
    <source>
        <dbReference type="ARBA" id="ARBA00007596"/>
    </source>
</evidence>
<dbReference type="NCBIfam" id="TIGR01023">
    <property type="entry name" value="rpmG_bact"/>
    <property type="match status" value="1"/>
</dbReference>
<evidence type="ECO:0000256" key="3">
    <source>
        <dbReference type="ARBA" id="ARBA00023274"/>
    </source>
</evidence>
<sequence>MVTGLRAVSRLPRSFYSGGRPPRPPGCRAPPDDGVGSGNLDRPDSFRVVERHSIVAATDVRPKITLACQECKHRNYITKKNRRNDPDRLELKKYCPNCRCHQPHRETR</sequence>
<dbReference type="InterPro" id="IPR038584">
    <property type="entry name" value="Ribosomal_bL33_sf"/>
</dbReference>
<dbReference type="SUPFAM" id="SSF57829">
    <property type="entry name" value="Zn-binding ribosomal proteins"/>
    <property type="match status" value="1"/>
</dbReference>
<keyword evidence="3 5" id="KW-0687">Ribonucleoprotein</keyword>
<evidence type="ECO:0000313" key="7">
    <source>
        <dbReference type="EMBL" id="TVZ07329.1"/>
    </source>
</evidence>
<protein>
    <recommendedName>
        <fullName evidence="4 5">Large ribosomal subunit protein bL33</fullName>
    </recommendedName>
</protein>
<dbReference type="HAMAP" id="MF_00294">
    <property type="entry name" value="Ribosomal_bL33"/>
    <property type="match status" value="1"/>
</dbReference>
<reference evidence="7 8" key="1">
    <citation type="submission" date="2018-11" db="EMBL/GenBank/DDBJ databases">
        <title>Trebonia kvetii gen.nov., sp.nov., a novel acidophilic actinobacterium, and proposal of the new actinobacterial family Treboniaceae fam. nov.</title>
        <authorList>
            <person name="Rapoport D."/>
            <person name="Sagova-Mareckova M."/>
            <person name="Sedlacek I."/>
            <person name="Provaznik J."/>
            <person name="Kralova S."/>
            <person name="Pavlinic D."/>
            <person name="Benes V."/>
            <person name="Kopecky J."/>
        </authorList>
    </citation>
    <scope>NUCLEOTIDE SEQUENCE [LARGE SCALE GENOMIC DNA]</scope>
    <source>
        <strain evidence="7 8">15Tr583</strain>
    </source>
</reference>
<dbReference type="NCBIfam" id="NF001860">
    <property type="entry name" value="PRK00595.1"/>
    <property type="match status" value="1"/>
</dbReference>
<dbReference type="NCBIfam" id="NF001764">
    <property type="entry name" value="PRK00504.1"/>
    <property type="match status" value="1"/>
</dbReference>
<dbReference type="Pfam" id="PF00471">
    <property type="entry name" value="Ribosomal_L33"/>
    <property type="match status" value="1"/>
</dbReference>
<organism evidence="7 8">
    <name type="scientific">Trebonia kvetii</name>
    <dbReference type="NCBI Taxonomy" id="2480626"/>
    <lineage>
        <taxon>Bacteria</taxon>
        <taxon>Bacillati</taxon>
        <taxon>Actinomycetota</taxon>
        <taxon>Actinomycetes</taxon>
        <taxon>Streptosporangiales</taxon>
        <taxon>Treboniaceae</taxon>
        <taxon>Trebonia</taxon>
    </lineage>
</organism>
<proteinExistence type="inferred from homology"/>
<comment type="caution">
    <text evidence="7">The sequence shown here is derived from an EMBL/GenBank/DDBJ whole genome shotgun (WGS) entry which is preliminary data.</text>
</comment>
<name>A0A6P2C7C8_9ACTN</name>
<dbReference type="InterPro" id="IPR011332">
    <property type="entry name" value="Ribosomal_zn-bd"/>
</dbReference>
<comment type="similarity">
    <text evidence="1 5">Belongs to the bacterial ribosomal protein bL33 family.</text>
</comment>
<evidence type="ECO:0000256" key="4">
    <source>
        <dbReference type="ARBA" id="ARBA00035176"/>
    </source>
</evidence>
<dbReference type="GO" id="GO:1990904">
    <property type="term" value="C:ribonucleoprotein complex"/>
    <property type="evidence" value="ECO:0007669"/>
    <property type="project" value="UniProtKB-KW"/>
</dbReference>
<dbReference type="GO" id="GO:0006412">
    <property type="term" value="P:translation"/>
    <property type="evidence" value="ECO:0007669"/>
    <property type="project" value="UniProtKB-UniRule"/>
</dbReference>
<dbReference type="GO" id="GO:0005737">
    <property type="term" value="C:cytoplasm"/>
    <property type="evidence" value="ECO:0007669"/>
    <property type="project" value="UniProtKB-ARBA"/>
</dbReference>
<feature type="region of interest" description="Disordered" evidence="6">
    <location>
        <begin position="1"/>
        <end position="43"/>
    </location>
</feature>
<dbReference type="InterPro" id="IPR001705">
    <property type="entry name" value="Ribosomal_bL33"/>
</dbReference>
<dbReference type="PANTHER" id="PTHR43168:SF2">
    <property type="entry name" value="LARGE RIBOSOMAL SUBUNIT PROTEIN BL33C"/>
    <property type="match status" value="1"/>
</dbReference>
<dbReference type="GO" id="GO:0005840">
    <property type="term" value="C:ribosome"/>
    <property type="evidence" value="ECO:0007669"/>
    <property type="project" value="UniProtKB-KW"/>
</dbReference>
<evidence type="ECO:0000256" key="6">
    <source>
        <dbReference type="SAM" id="MobiDB-lite"/>
    </source>
</evidence>
<keyword evidence="2 5" id="KW-0689">Ribosomal protein</keyword>
<dbReference type="PROSITE" id="PS00582">
    <property type="entry name" value="RIBOSOMAL_L33"/>
    <property type="match status" value="1"/>
</dbReference>
<dbReference type="GO" id="GO:0003735">
    <property type="term" value="F:structural constituent of ribosome"/>
    <property type="evidence" value="ECO:0007669"/>
    <property type="project" value="InterPro"/>
</dbReference>
<evidence type="ECO:0000256" key="5">
    <source>
        <dbReference type="HAMAP-Rule" id="MF_00294"/>
    </source>
</evidence>
<gene>
    <name evidence="5 7" type="primary">rpmG</name>
    <name evidence="7" type="ORF">EAS64_08580</name>
</gene>
<dbReference type="EMBL" id="RPFW01000001">
    <property type="protein sequence ID" value="TVZ07329.1"/>
    <property type="molecule type" value="Genomic_DNA"/>
</dbReference>
<keyword evidence="8" id="KW-1185">Reference proteome</keyword>
<dbReference type="Proteomes" id="UP000460272">
    <property type="component" value="Unassembled WGS sequence"/>
</dbReference>
<dbReference type="OrthoDB" id="21586at2"/>
<evidence type="ECO:0000256" key="2">
    <source>
        <dbReference type="ARBA" id="ARBA00022980"/>
    </source>
</evidence>